<protein>
    <recommendedName>
        <fullName evidence="1">Myb/SANT-like domain-containing protein</fullName>
    </recommendedName>
</protein>
<name>A0ABD3JB74_EUCGL</name>
<reference evidence="2 3" key="1">
    <citation type="submission" date="2024-11" db="EMBL/GenBank/DDBJ databases">
        <title>Chromosome-level genome assembly of Eucalyptus globulus Labill. provides insights into its genome evolution.</title>
        <authorList>
            <person name="Li X."/>
        </authorList>
    </citation>
    <scope>NUCLEOTIDE SEQUENCE [LARGE SCALE GENOMIC DNA]</scope>
    <source>
        <strain evidence="2">CL2024</strain>
        <tissue evidence="2">Fresh tender leaves</tissue>
    </source>
</reference>
<dbReference type="InterPro" id="IPR024752">
    <property type="entry name" value="Myb/SANT-like_dom"/>
</dbReference>
<evidence type="ECO:0000313" key="3">
    <source>
        <dbReference type="Proteomes" id="UP001634007"/>
    </source>
</evidence>
<organism evidence="2 3">
    <name type="scientific">Eucalyptus globulus</name>
    <name type="common">Tasmanian blue gum</name>
    <dbReference type="NCBI Taxonomy" id="34317"/>
    <lineage>
        <taxon>Eukaryota</taxon>
        <taxon>Viridiplantae</taxon>
        <taxon>Streptophyta</taxon>
        <taxon>Embryophyta</taxon>
        <taxon>Tracheophyta</taxon>
        <taxon>Spermatophyta</taxon>
        <taxon>Magnoliopsida</taxon>
        <taxon>eudicotyledons</taxon>
        <taxon>Gunneridae</taxon>
        <taxon>Pentapetalae</taxon>
        <taxon>rosids</taxon>
        <taxon>malvids</taxon>
        <taxon>Myrtales</taxon>
        <taxon>Myrtaceae</taxon>
        <taxon>Myrtoideae</taxon>
        <taxon>Eucalypteae</taxon>
        <taxon>Eucalyptus</taxon>
    </lineage>
</organism>
<feature type="domain" description="Myb/SANT-like" evidence="1">
    <location>
        <begin position="6"/>
        <end position="93"/>
    </location>
</feature>
<dbReference type="PANTHER" id="PTHR46929:SF23">
    <property type="entry name" value="L10-INTERACTING MYB DOMAIN-CONTAINING PROTEIN-LIKE"/>
    <property type="match status" value="1"/>
</dbReference>
<dbReference type="AlphaFoldDB" id="A0ABD3JB74"/>
<proteinExistence type="predicted"/>
<gene>
    <name evidence="2" type="ORF">ACJRO7_036037</name>
</gene>
<dbReference type="PANTHER" id="PTHR46929">
    <property type="entry name" value="EXPRESSED PROTEIN"/>
    <property type="match status" value="1"/>
</dbReference>
<dbReference type="Pfam" id="PF12776">
    <property type="entry name" value="Myb_DNA-bind_3"/>
    <property type="match status" value="1"/>
</dbReference>
<keyword evidence="3" id="KW-1185">Reference proteome</keyword>
<evidence type="ECO:0000259" key="1">
    <source>
        <dbReference type="Pfam" id="PF12776"/>
    </source>
</evidence>
<comment type="caution">
    <text evidence="2">The sequence shown here is derived from an EMBL/GenBank/DDBJ whole genome shotgun (WGS) entry which is preliminary data.</text>
</comment>
<sequence>MAEQFRWPKPMECVLLEILANEASKGNKPSSTFKPFSITQVVNIINEKFGVCCELDHVENHLKTVKNNWKTIQTVRGKSGFSWDDKLKMVYPSHEKYLNKMIDMYDEMALVVGRDMAIGSFAMQFRDIDATEVNSSSVNLGNDFNELMKGSQTSSSTVHLEKECVALSTQLGEMASAIKSLGQNNVDHSQVYNSQLYNEVMKVDGYDEITLRSVFDHLIENEKIGKAFIMKSATLRKLWIDKFLSKGYHHQ</sequence>
<evidence type="ECO:0000313" key="2">
    <source>
        <dbReference type="EMBL" id="KAL3723958.1"/>
    </source>
</evidence>
<dbReference type="Proteomes" id="UP001634007">
    <property type="component" value="Unassembled WGS sequence"/>
</dbReference>
<accession>A0ABD3JB74</accession>
<dbReference type="EMBL" id="JBJKBG010000009">
    <property type="protein sequence ID" value="KAL3723958.1"/>
    <property type="molecule type" value="Genomic_DNA"/>
</dbReference>